<feature type="compositionally biased region" description="Low complexity" evidence="1">
    <location>
        <begin position="258"/>
        <end position="297"/>
    </location>
</feature>
<feature type="region of interest" description="Disordered" evidence="1">
    <location>
        <begin position="249"/>
        <end position="325"/>
    </location>
</feature>
<dbReference type="OrthoDB" id="5138418at2759"/>
<name>A0A2K1QYP4_9PEZI</name>
<proteinExistence type="predicted"/>
<dbReference type="AlphaFoldDB" id="A0A2K1QYP4"/>
<keyword evidence="3" id="KW-1185">Reference proteome</keyword>
<dbReference type="STRING" id="2082308.A0A2K1QYP4"/>
<reference evidence="2 3" key="1">
    <citation type="submission" date="2017-06" db="EMBL/GenBank/DDBJ databases">
        <title>Draft genome sequence of a variant of Elsinoe murrayae.</title>
        <authorList>
            <person name="Cheng Q."/>
        </authorList>
    </citation>
    <scope>NUCLEOTIDE SEQUENCE [LARGE SCALE GENOMIC DNA]</scope>
    <source>
        <strain evidence="2 3">CQ-2017a</strain>
    </source>
</reference>
<feature type="compositionally biased region" description="Basic residues" evidence="1">
    <location>
        <begin position="39"/>
        <end position="49"/>
    </location>
</feature>
<dbReference type="EMBL" id="NKHZ01000025">
    <property type="protein sequence ID" value="PNS20147.1"/>
    <property type="molecule type" value="Genomic_DNA"/>
</dbReference>
<accession>A0A2K1QYP4</accession>
<feature type="region of interest" description="Disordered" evidence="1">
    <location>
        <begin position="1"/>
        <end position="68"/>
    </location>
</feature>
<gene>
    <name evidence="2" type="ORF">CAC42_5597</name>
</gene>
<sequence length="404" mass="44967">MATSTLSPWSDDDLRGSSRRGYAHLGSPLRPLTPINPTGRRKVSGKRKREAIDAVEDHPLRPSPSPAWSSYNKARVGAGLREESPAALVNETYKIAAGRGTPDMTAAVMTMHLNDTPQLDGFRSNWCSSTMGYTPPEQDALARECNGKARITTEQLPSSGSWTSAVLGVFGGMSGRLFNICYSMLPTMNTQSHVHDANDEDFETWQRAATPLPGMYPEEAFGIQDDTPIRPAKRQHVEPADGWVMVDAPVEDTTRMQSTGSISSRPGSRRSMMPRSRKSLSQSFTTSPITTSPSIASGHRRRASHASTRSPSARQLRTRRSMQQVPIRKSFTDLREEQDRITLSPEAQRLLQRKERTEKRADRSMRLMSRQVQDLIRQGQEALGSDFKLELDERDLDEGIDLGE</sequence>
<feature type="compositionally biased region" description="Basic and acidic residues" evidence="1">
    <location>
        <begin position="50"/>
        <end position="60"/>
    </location>
</feature>
<evidence type="ECO:0000313" key="2">
    <source>
        <dbReference type="EMBL" id="PNS20147.1"/>
    </source>
</evidence>
<protein>
    <submittedName>
        <fullName evidence="2">Uncharacterized protein</fullName>
    </submittedName>
</protein>
<organism evidence="2 3">
    <name type="scientific">Sphaceloma murrayae</name>
    <dbReference type="NCBI Taxonomy" id="2082308"/>
    <lineage>
        <taxon>Eukaryota</taxon>
        <taxon>Fungi</taxon>
        <taxon>Dikarya</taxon>
        <taxon>Ascomycota</taxon>
        <taxon>Pezizomycotina</taxon>
        <taxon>Dothideomycetes</taxon>
        <taxon>Dothideomycetidae</taxon>
        <taxon>Myriangiales</taxon>
        <taxon>Elsinoaceae</taxon>
        <taxon>Sphaceloma</taxon>
    </lineage>
</organism>
<comment type="caution">
    <text evidence="2">The sequence shown here is derived from an EMBL/GenBank/DDBJ whole genome shotgun (WGS) entry which is preliminary data.</text>
</comment>
<dbReference type="InParanoid" id="A0A2K1QYP4"/>
<evidence type="ECO:0000313" key="3">
    <source>
        <dbReference type="Proteomes" id="UP000243797"/>
    </source>
</evidence>
<evidence type="ECO:0000256" key="1">
    <source>
        <dbReference type="SAM" id="MobiDB-lite"/>
    </source>
</evidence>
<feature type="compositionally biased region" description="Low complexity" evidence="1">
    <location>
        <begin position="305"/>
        <end position="314"/>
    </location>
</feature>
<dbReference type="Proteomes" id="UP000243797">
    <property type="component" value="Unassembled WGS sequence"/>
</dbReference>